<evidence type="ECO:0000259" key="2">
    <source>
        <dbReference type="Pfam" id="PF01757"/>
    </source>
</evidence>
<dbReference type="GO" id="GO:0016747">
    <property type="term" value="F:acyltransferase activity, transferring groups other than amino-acyl groups"/>
    <property type="evidence" value="ECO:0007669"/>
    <property type="project" value="InterPro"/>
</dbReference>
<dbReference type="OrthoDB" id="290051at2"/>
<gene>
    <name evidence="3" type="ORF">FBFR_13855</name>
</gene>
<feature type="domain" description="Acyltransferase 3" evidence="2">
    <location>
        <begin position="1"/>
        <end position="98"/>
    </location>
</feature>
<feature type="transmembrane region" description="Helical" evidence="1">
    <location>
        <begin position="61"/>
        <end position="83"/>
    </location>
</feature>
<reference evidence="3 4" key="1">
    <citation type="submission" date="2016-03" db="EMBL/GenBank/DDBJ databases">
        <title>Draft genome sequence of Flavobacterium fryxellicola DSM 16209.</title>
        <authorList>
            <person name="Shin S.-K."/>
            <person name="Yi H."/>
        </authorList>
    </citation>
    <scope>NUCLEOTIDE SEQUENCE [LARGE SCALE GENOMIC DNA]</scope>
    <source>
        <strain evidence="3 4">DSM 16209</strain>
    </source>
</reference>
<dbReference type="PANTHER" id="PTHR23028:SF134">
    <property type="entry name" value="PUTATIVE (AFU_ORTHOLOGUE AFUA_4G08520)-RELATED"/>
    <property type="match status" value="1"/>
</dbReference>
<sequence length="125" mass="14339">MVIIYHCYFRFLDTHYVDNVNMPIIFKYGYLSVELFFIISGFVISLTLTKCTSFTEFIKKRFVRLIPGMVMCSAITFLLISLFDNNNFFASSKSVLNLVISNAFISLILLNSILPINVSYIDGAY</sequence>
<dbReference type="PANTHER" id="PTHR23028">
    <property type="entry name" value="ACETYLTRANSFERASE"/>
    <property type="match status" value="1"/>
</dbReference>
<dbReference type="AlphaFoldDB" id="A0A167V1F2"/>
<evidence type="ECO:0000313" key="4">
    <source>
        <dbReference type="Proteomes" id="UP000077164"/>
    </source>
</evidence>
<dbReference type="InterPro" id="IPR002656">
    <property type="entry name" value="Acyl_transf_3_dom"/>
</dbReference>
<keyword evidence="1" id="KW-0472">Membrane</keyword>
<keyword evidence="1" id="KW-1133">Transmembrane helix</keyword>
<feature type="transmembrane region" description="Helical" evidence="1">
    <location>
        <begin position="28"/>
        <end position="49"/>
    </location>
</feature>
<comment type="caution">
    <text evidence="3">The sequence shown here is derived from an EMBL/GenBank/DDBJ whole genome shotgun (WGS) entry which is preliminary data.</text>
</comment>
<dbReference type="Pfam" id="PF01757">
    <property type="entry name" value="Acyl_transf_3"/>
    <property type="match status" value="1"/>
</dbReference>
<proteinExistence type="predicted"/>
<dbReference type="InterPro" id="IPR050879">
    <property type="entry name" value="Acyltransferase_3"/>
</dbReference>
<evidence type="ECO:0000256" key="1">
    <source>
        <dbReference type="SAM" id="Phobius"/>
    </source>
</evidence>
<dbReference type="EMBL" id="LVJE01000038">
    <property type="protein sequence ID" value="OAB25992.1"/>
    <property type="molecule type" value="Genomic_DNA"/>
</dbReference>
<evidence type="ECO:0000313" key="3">
    <source>
        <dbReference type="EMBL" id="OAB25992.1"/>
    </source>
</evidence>
<protein>
    <recommendedName>
        <fullName evidence="2">Acyltransferase 3 domain-containing protein</fullName>
    </recommendedName>
</protein>
<dbReference type="Proteomes" id="UP000077164">
    <property type="component" value="Unassembled WGS sequence"/>
</dbReference>
<keyword evidence="4" id="KW-1185">Reference proteome</keyword>
<name>A0A167V1F2_9FLAO</name>
<organism evidence="3 4">
    <name type="scientific">Flavobacterium fryxellicola</name>
    <dbReference type="NCBI Taxonomy" id="249352"/>
    <lineage>
        <taxon>Bacteria</taxon>
        <taxon>Pseudomonadati</taxon>
        <taxon>Bacteroidota</taxon>
        <taxon>Flavobacteriia</taxon>
        <taxon>Flavobacteriales</taxon>
        <taxon>Flavobacteriaceae</taxon>
        <taxon>Flavobacterium</taxon>
    </lineage>
</organism>
<accession>A0A167V1F2</accession>
<feature type="transmembrane region" description="Helical" evidence="1">
    <location>
        <begin position="95"/>
        <end position="114"/>
    </location>
</feature>
<keyword evidence="1" id="KW-0812">Transmembrane</keyword>
<dbReference type="STRING" id="249352.SAMN05444395_10575"/>